<dbReference type="EMBL" id="OU963903">
    <property type="protein sequence ID" value="CAH0397936.1"/>
    <property type="molecule type" value="Genomic_DNA"/>
</dbReference>
<sequence length="194" mass="23368">MTLTAGKNRASQHSIKSLNFLSNYFRLWTVLFNLFKMVQDGEPDNNLFRAFVNALYNTVDSPVTWFREKIVEPNQKKYPWYHQQFRRVPTIDQCYTDDVLCDFEANVQFKRDRAVDSEILSILRQRYEDCMLYERPDHLTVCKPLWEKYKDAEEAWFIKYGDLGAYGDARKAYMKQKHRMIWERRYGPLSDMTK</sequence>
<comment type="similarity">
    <text evidence="2">Belongs to the complex I NDUFB10 subunit family.</text>
</comment>
<reference evidence="10" key="1">
    <citation type="submission" date="2021-12" db="EMBL/GenBank/DDBJ databases">
        <authorList>
            <person name="King R."/>
        </authorList>
    </citation>
    <scope>NUCLEOTIDE SEQUENCE</scope>
</reference>
<evidence type="ECO:0000256" key="1">
    <source>
        <dbReference type="ARBA" id="ARBA00004443"/>
    </source>
</evidence>
<evidence type="ECO:0000256" key="2">
    <source>
        <dbReference type="ARBA" id="ARBA00008317"/>
    </source>
</evidence>
<accession>A0ABN8AYJ9</accession>
<keyword evidence="11" id="KW-1185">Reference proteome</keyword>
<organism evidence="10 11">
    <name type="scientific">Chilo suppressalis</name>
    <name type="common">Asiatic rice borer moth</name>
    <dbReference type="NCBI Taxonomy" id="168631"/>
    <lineage>
        <taxon>Eukaryota</taxon>
        <taxon>Metazoa</taxon>
        <taxon>Ecdysozoa</taxon>
        <taxon>Arthropoda</taxon>
        <taxon>Hexapoda</taxon>
        <taxon>Insecta</taxon>
        <taxon>Pterygota</taxon>
        <taxon>Neoptera</taxon>
        <taxon>Endopterygota</taxon>
        <taxon>Lepidoptera</taxon>
        <taxon>Glossata</taxon>
        <taxon>Ditrysia</taxon>
        <taxon>Pyraloidea</taxon>
        <taxon>Crambidae</taxon>
        <taxon>Crambinae</taxon>
        <taxon>Chilo</taxon>
    </lineage>
</organism>
<keyword evidence="8" id="KW-0496">Mitochondrion</keyword>
<gene>
    <name evidence="10" type="ORF">CHILSU_LOCUS1036</name>
</gene>
<keyword evidence="7" id="KW-0249">Electron transport</keyword>
<dbReference type="InterPro" id="IPR039993">
    <property type="entry name" value="NDUFB10"/>
</dbReference>
<evidence type="ECO:0000256" key="9">
    <source>
        <dbReference type="ARBA" id="ARBA00023136"/>
    </source>
</evidence>
<proteinExistence type="inferred from homology"/>
<dbReference type="PANTHER" id="PTHR13094:SF1">
    <property type="entry name" value="NADH DEHYDROGENASE [UBIQUINONE] 1 BETA SUBCOMPLEX SUBUNIT 10"/>
    <property type="match status" value="1"/>
</dbReference>
<evidence type="ECO:0000313" key="11">
    <source>
        <dbReference type="Proteomes" id="UP001153292"/>
    </source>
</evidence>
<keyword evidence="5" id="KW-0679">Respiratory chain</keyword>
<evidence type="ECO:0000313" key="10">
    <source>
        <dbReference type="EMBL" id="CAH0397936.1"/>
    </source>
</evidence>
<evidence type="ECO:0000256" key="3">
    <source>
        <dbReference type="ARBA" id="ARBA00014109"/>
    </source>
</evidence>
<keyword evidence="9" id="KW-0472">Membrane</keyword>
<evidence type="ECO:0000256" key="5">
    <source>
        <dbReference type="ARBA" id="ARBA00022660"/>
    </source>
</evidence>
<comment type="subcellular location">
    <subcellularLocation>
        <location evidence="1">Mitochondrion inner membrane</location>
        <topology evidence="1">Peripheral membrane protein</topology>
        <orientation evidence="1">Matrix side</orientation>
    </subcellularLocation>
</comment>
<evidence type="ECO:0000256" key="8">
    <source>
        <dbReference type="ARBA" id="ARBA00023128"/>
    </source>
</evidence>
<evidence type="ECO:0000256" key="6">
    <source>
        <dbReference type="ARBA" id="ARBA00022792"/>
    </source>
</evidence>
<name>A0ABN8AYJ9_CHISP</name>
<evidence type="ECO:0000256" key="4">
    <source>
        <dbReference type="ARBA" id="ARBA00022448"/>
    </source>
</evidence>
<keyword evidence="4" id="KW-0813">Transport</keyword>
<dbReference type="PANTHER" id="PTHR13094">
    <property type="entry name" value="NADH-UBIQUINONE OXIDOREDUCTASE PDSW SUBUNIT"/>
    <property type="match status" value="1"/>
</dbReference>
<evidence type="ECO:0000256" key="7">
    <source>
        <dbReference type="ARBA" id="ARBA00022982"/>
    </source>
</evidence>
<keyword evidence="6" id="KW-0999">Mitochondrion inner membrane</keyword>
<protein>
    <recommendedName>
        <fullName evidence="3">NADH dehydrogenase [ubiquinone] 1 beta subcomplex subunit 10</fullName>
    </recommendedName>
</protein>
<dbReference type="Proteomes" id="UP001153292">
    <property type="component" value="Chromosome 10"/>
</dbReference>
<dbReference type="Pfam" id="PF10249">
    <property type="entry name" value="NDUFB10"/>
    <property type="match status" value="1"/>
</dbReference>
<dbReference type="InterPro" id="IPR019377">
    <property type="entry name" value="NADH_UbQ_OxRdtase_su10"/>
</dbReference>